<dbReference type="AlphaFoldDB" id="A0A4Z1BKG8"/>
<dbReference type="Gene3D" id="3.30.450.40">
    <property type="match status" value="1"/>
</dbReference>
<dbReference type="GO" id="GO:0045892">
    <property type="term" value="P:negative regulation of DNA-templated transcription"/>
    <property type="evidence" value="ECO:0007669"/>
    <property type="project" value="TreeGrafter"/>
</dbReference>
<gene>
    <name evidence="6" type="ORF">E4L95_11295</name>
</gene>
<dbReference type="EMBL" id="SRPG01000097">
    <property type="protein sequence ID" value="TGN59750.1"/>
    <property type="molecule type" value="Genomic_DNA"/>
</dbReference>
<protein>
    <submittedName>
        <fullName evidence="6">MarR family transcriptional regulator</fullName>
    </submittedName>
</protein>
<sequence>MTVSDDQPVSARPQAEDALFVRSLARGMSVLEAFQGADRALTLTQIAARTGLTRSAAQRLVHTFRKLGYLTLAEDGRGFRLDLPVLDLTHDYLRMNPLVRRASPILLELRRNVRERIDLSLFDGPRMVYAARMQSKRESFFATLVGNSVPTACTSGGWAVMALLLEPEVAALLEGARHPQLTPRTLTDPAAIRDQIAQARRNGHALALEQILMGEVALGVAIPDAAGRPVAAIHIAASLSEWDPEEFRRRMAPLAAEAVRSIVSG</sequence>
<dbReference type="GO" id="GO:0003700">
    <property type="term" value="F:DNA-binding transcription factor activity"/>
    <property type="evidence" value="ECO:0007669"/>
    <property type="project" value="TreeGrafter"/>
</dbReference>
<feature type="domain" description="IclR-ED" evidence="5">
    <location>
        <begin position="84"/>
        <end position="265"/>
    </location>
</feature>
<reference evidence="6 7" key="1">
    <citation type="submission" date="2019-03" db="EMBL/GenBank/DDBJ databases">
        <authorList>
            <person name="Li J."/>
        </authorList>
    </citation>
    <scope>NUCLEOTIDE SEQUENCE [LARGE SCALE GENOMIC DNA]</scope>
    <source>
        <strain evidence="6 7">3058</strain>
    </source>
</reference>
<dbReference type="SUPFAM" id="SSF55781">
    <property type="entry name" value="GAF domain-like"/>
    <property type="match status" value="1"/>
</dbReference>
<keyword evidence="7" id="KW-1185">Reference proteome</keyword>
<dbReference type="Pfam" id="PF09339">
    <property type="entry name" value="HTH_IclR"/>
    <property type="match status" value="1"/>
</dbReference>
<dbReference type="PROSITE" id="PS51077">
    <property type="entry name" value="HTH_ICLR"/>
    <property type="match status" value="1"/>
</dbReference>
<dbReference type="GO" id="GO:0003677">
    <property type="term" value="F:DNA binding"/>
    <property type="evidence" value="ECO:0007669"/>
    <property type="project" value="UniProtKB-KW"/>
</dbReference>
<evidence type="ECO:0000256" key="1">
    <source>
        <dbReference type="ARBA" id="ARBA00023015"/>
    </source>
</evidence>
<dbReference type="Gene3D" id="1.10.10.10">
    <property type="entry name" value="Winged helix-like DNA-binding domain superfamily/Winged helix DNA-binding domain"/>
    <property type="match status" value="1"/>
</dbReference>
<dbReference type="InterPro" id="IPR036390">
    <property type="entry name" value="WH_DNA-bd_sf"/>
</dbReference>
<evidence type="ECO:0000256" key="2">
    <source>
        <dbReference type="ARBA" id="ARBA00023125"/>
    </source>
</evidence>
<accession>A0A4Z1BKG8</accession>
<dbReference type="PANTHER" id="PTHR30136">
    <property type="entry name" value="HELIX-TURN-HELIX TRANSCRIPTIONAL REGULATOR, ICLR FAMILY"/>
    <property type="match status" value="1"/>
</dbReference>
<dbReference type="InterPro" id="IPR036388">
    <property type="entry name" value="WH-like_DNA-bd_sf"/>
</dbReference>
<organism evidence="6 7">
    <name type="scientific">Paracoccus liaowanqingii</name>
    <dbReference type="NCBI Taxonomy" id="2560053"/>
    <lineage>
        <taxon>Bacteria</taxon>
        <taxon>Pseudomonadati</taxon>
        <taxon>Pseudomonadota</taxon>
        <taxon>Alphaproteobacteria</taxon>
        <taxon>Rhodobacterales</taxon>
        <taxon>Paracoccaceae</taxon>
        <taxon>Paracoccus</taxon>
    </lineage>
</organism>
<dbReference type="SUPFAM" id="SSF46785">
    <property type="entry name" value="Winged helix' DNA-binding domain"/>
    <property type="match status" value="1"/>
</dbReference>
<name>A0A4Z1BKG8_9RHOB</name>
<dbReference type="InterPro" id="IPR005471">
    <property type="entry name" value="Tscrpt_reg_IclR_N"/>
</dbReference>
<evidence type="ECO:0000259" key="4">
    <source>
        <dbReference type="PROSITE" id="PS51077"/>
    </source>
</evidence>
<dbReference type="Proteomes" id="UP000297972">
    <property type="component" value="Unassembled WGS sequence"/>
</dbReference>
<keyword evidence="1" id="KW-0805">Transcription regulation</keyword>
<keyword evidence="3" id="KW-0804">Transcription</keyword>
<dbReference type="OrthoDB" id="9807558at2"/>
<dbReference type="InterPro" id="IPR029016">
    <property type="entry name" value="GAF-like_dom_sf"/>
</dbReference>
<comment type="caution">
    <text evidence="6">The sequence shown here is derived from an EMBL/GenBank/DDBJ whole genome shotgun (WGS) entry which is preliminary data.</text>
</comment>
<evidence type="ECO:0000313" key="6">
    <source>
        <dbReference type="EMBL" id="TGN59750.1"/>
    </source>
</evidence>
<dbReference type="Pfam" id="PF01614">
    <property type="entry name" value="IclR_C"/>
    <property type="match status" value="1"/>
</dbReference>
<evidence type="ECO:0000313" key="7">
    <source>
        <dbReference type="Proteomes" id="UP000297972"/>
    </source>
</evidence>
<evidence type="ECO:0000256" key="3">
    <source>
        <dbReference type="ARBA" id="ARBA00023163"/>
    </source>
</evidence>
<dbReference type="InterPro" id="IPR050707">
    <property type="entry name" value="HTH_MetabolicPath_Reg"/>
</dbReference>
<dbReference type="PANTHER" id="PTHR30136:SF34">
    <property type="entry name" value="TRANSCRIPTIONAL REGULATOR"/>
    <property type="match status" value="1"/>
</dbReference>
<evidence type="ECO:0000259" key="5">
    <source>
        <dbReference type="PROSITE" id="PS51078"/>
    </source>
</evidence>
<feature type="domain" description="HTH iclR-type" evidence="4">
    <location>
        <begin position="21"/>
        <end position="83"/>
    </location>
</feature>
<dbReference type="InterPro" id="IPR014757">
    <property type="entry name" value="Tscrpt_reg_IclR_C"/>
</dbReference>
<dbReference type="PROSITE" id="PS51078">
    <property type="entry name" value="ICLR_ED"/>
    <property type="match status" value="1"/>
</dbReference>
<dbReference type="SMART" id="SM00346">
    <property type="entry name" value="HTH_ICLR"/>
    <property type="match status" value="1"/>
</dbReference>
<proteinExistence type="predicted"/>
<keyword evidence="2" id="KW-0238">DNA-binding</keyword>